<evidence type="ECO:0008006" key="5">
    <source>
        <dbReference type="Google" id="ProtNLM"/>
    </source>
</evidence>
<keyword evidence="2" id="KW-0812">Transmembrane</keyword>
<protein>
    <recommendedName>
        <fullName evidence="5">DUF4012 domain-containing protein</fullName>
    </recommendedName>
</protein>
<evidence type="ECO:0000313" key="3">
    <source>
        <dbReference type="EMBL" id="PIS40717.1"/>
    </source>
</evidence>
<dbReference type="Proteomes" id="UP000236845">
    <property type="component" value="Unassembled WGS sequence"/>
</dbReference>
<dbReference type="EMBL" id="PEXW01000039">
    <property type="protein sequence ID" value="PIS40717.1"/>
    <property type="molecule type" value="Genomic_DNA"/>
</dbReference>
<dbReference type="InterPro" id="IPR025101">
    <property type="entry name" value="DUF4012"/>
</dbReference>
<feature type="compositionally biased region" description="Basic and acidic residues" evidence="1">
    <location>
        <begin position="19"/>
        <end position="31"/>
    </location>
</feature>
<sequence length="760" mass="82895">MNLAKRPSNVPEENILDLRSPKNGEAEEQSKKTRSKPAGHVDFLSLVEKSENALSDKIKSWFVRAPKTVETPTLKSEPAEPIIKSKPVEFNSEIPSKKRIISIEDSGTGSKKRVPYAKVGGFAVGLAVIALAVFGARFLGKAEKAKGDVLGTSTEAVNRLVNASNAAKSLQFGITKKELQAAQDAFLAAQQDLEKIAGSLKNLPGLGQVKSADNLLKAGQAITSASTYLATGAEELSATGGVQTSFIKVLDQFDKSLNPAIQQLQNAAQFLKQVNPNDLPQDIQPVFAEVQSQLPSLSLQFSQLSKVGGFLKAFLGAGDQTRRYIFAFQNNNELRPTGGFLGSLAIVDIFNGQIDKIDVPSGGIYDFSGQTSLKVIAPKPLQLVQANWNLQDANWSPDFPTSSKKILEFYNSASTSVRVDGIVAITPAVLQSFLKLTGPVEVPEVGETFTAENMVTKLQTVIKDLEKKDYSKPKLVLGYLAPKILARAFSLDQTKLWEMLALMQDHLIKRDIQFFFIDPLVQKQAVELGWAGEVKKTDQDFLMINRANLGGGKTDGVIEEMDNHSASIASDGAVIDTVTIIRKHNGVKGDKFTQDRNVEYVRFYVPLGSKLISASGFERIDPKRFMAPMPDRLPDPDIQKLDTGAFTDENSGTKVSEELGYTVFGNWLAVGPGGTVKATISYSLPFKLKVGGLLNKTDEYSLLIQKQPGTMPAFTSTLTAPENWQSFWEGSTSNVFVKEGNTWRMSADLAHDEYYAVVLK</sequence>
<comment type="caution">
    <text evidence="3">The sequence shown here is derived from an EMBL/GenBank/DDBJ whole genome shotgun (WGS) entry which is preliminary data.</text>
</comment>
<name>A0A2H0YQE8_9BACT</name>
<dbReference type="AlphaFoldDB" id="A0A2H0YQE8"/>
<evidence type="ECO:0000256" key="1">
    <source>
        <dbReference type="SAM" id="MobiDB-lite"/>
    </source>
</evidence>
<feature type="transmembrane region" description="Helical" evidence="2">
    <location>
        <begin position="119"/>
        <end position="139"/>
    </location>
</feature>
<dbReference type="Pfam" id="PF13196">
    <property type="entry name" value="DUF4012"/>
    <property type="match status" value="1"/>
</dbReference>
<evidence type="ECO:0000313" key="4">
    <source>
        <dbReference type="Proteomes" id="UP000236845"/>
    </source>
</evidence>
<reference evidence="4" key="1">
    <citation type="submission" date="2017-09" db="EMBL/GenBank/DDBJ databases">
        <title>Depth-based differentiation of microbial function through sediment-hosted aquifers and enrichment of novel symbionts in the deep terrestrial subsurface.</title>
        <authorList>
            <person name="Probst A.J."/>
            <person name="Ladd B."/>
            <person name="Jarett J.K."/>
            <person name="Geller-Mcgrath D.E."/>
            <person name="Sieber C.M.K."/>
            <person name="Emerson J.B."/>
            <person name="Anantharaman K."/>
            <person name="Thomas B.C."/>
            <person name="Malmstrom R."/>
            <person name="Stieglmeier M."/>
            <person name="Klingl A."/>
            <person name="Woyke T."/>
            <person name="Ryan C.M."/>
            <person name="Banfield J.F."/>
        </authorList>
    </citation>
    <scope>NUCLEOTIDE SEQUENCE [LARGE SCALE GENOMIC DNA]</scope>
</reference>
<keyword evidence="2" id="KW-1133">Transmembrane helix</keyword>
<accession>A0A2H0YQE8</accession>
<keyword evidence="2" id="KW-0472">Membrane</keyword>
<gene>
    <name evidence="3" type="ORF">COT26_01840</name>
</gene>
<organism evidence="3 4">
    <name type="scientific">Candidatus Kerfeldbacteria bacterium CG08_land_8_20_14_0_20_43_14</name>
    <dbReference type="NCBI Taxonomy" id="2014246"/>
    <lineage>
        <taxon>Bacteria</taxon>
        <taxon>Candidatus Kerfeldiibacteriota</taxon>
    </lineage>
</organism>
<feature type="region of interest" description="Disordered" evidence="1">
    <location>
        <begin position="1"/>
        <end position="38"/>
    </location>
</feature>
<proteinExistence type="predicted"/>
<evidence type="ECO:0000256" key="2">
    <source>
        <dbReference type="SAM" id="Phobius"/>
    </source>
</evidence>